<dbReference type="AlphaFoldDB" id="A0A380MYJ5"/>
<keyword evidence="3" id="KW-1003">Cell membrane</keyword>
<comment type="subcellular location">
    <subcellularLocation>
        <location evidence="1">Cell membrane</location>
        <topology evidence="1">Multi-pass membrane protein</topology>
    </subcellularLocation>
</comment>
<dbReference type="Proteomes" id="UP000254601">
    <property type="component" value="Unassembled WGS sequence"/>
</dbReference>
<feature type="transmembrane region" description="Helical" evidence="7">
    <location>
        <begin position="83"/>
        <end position="102"/>
    </location>
</feature>
<dbReference type="Pfam" id="PF01757">
    <property type="entry name" value="Acyl_transf_3"/>
    <property type="match status" value="1"/>
</dbReference>
<evidence type="ECO:0000256" key="4">
    <source>
        <dbReference type="ARBA" id="ARBA00022692"/>
    </source>
</evidence>
<evidence type="ECO:0000256" key="5">
    <source>
        <dbReference type="ARBA" id="ARBA00022989"/>
    </source>
</evidence>
<keyword evidence="10" id="KW-1185">Reference proteome</keyword>
<feature type="transmembrane region" description="Helical" evidence="7">
    <location>
        <begin position="160"/>
        <end position="180"/>
    </location>
</feature>
<evidence type="ECO:0000256" key="6">
    <source>
        <dbReference type="ARBA" id="ARBA00023136"/>
    </source>
</evidence>
<evidence type="ECO:0000256" key="1">
    <source>
        <dbReference type="ARBA" id="ARBA00004651"/>
    </source>
</evidence>
<sequence>MTAINHSVNRIDWIDAVRAIAIVLVVLTHAHELSNVNNIGTQSLLYSIDRIGVPLFFMISGGLLLNKLYLVDKLKFYRKRIPQFIFLLLFYSVLTNSIHFYFSGLPISEAITKSFKEYNGIFSQDTGVAVHLWFLYAIIFLYLLAPYLSLLLVNLSNKEILVILLVLLFLHQFAYTLNFFNFPIMLIERMKYDLHLSYVFYFIFGYYFIDRNIINTKKWINVFLAMCLLIIPIIFLYYYESKKQQFIGEFHWYATSIFIACSSVGAIILLKAYFEKRTYPLLTKIARYSFGIYLIHYAVMLFAIGIFKNSFNHFHWYEKTLFLLIISILVSYFLTYWLSKMKRFRYLVM</sequence>
<reference evidence="9 10" key="1">
    <citation type="submission" date="2018-06" db="EMBL/GenBank/DDBJ databases">
        <authorList>
            <consortium name="Pathogen Informatics"/>
            <person name="Doyle S."/>
        </authorList>
    </citation>
    <scope>NUCLEOTIDE SEQUENCE [LARGE SCALE GENOMIC DNA]</scope>
    <source>
        <strain evidence="9 10">NCTC13337</strain>
    </source>
</reference>
<dbReference type="EMBL" id="UHIC01000001">
    <property type="protein sequence ID" value="SUO97619.1"/>
    <property type="molecule type" value="Genomic_DNA"/>
</dbReference>
<feature type="transmembrane region" description="Helical" evidence="7">
    <location>
        <begin position="133"/>
        <end position="153"/>
    </location>
</feature>
<keyword evidence="5 7" id="KW-1133">Transmembrane helix</keyword>
<dbReference type="RefSeq" id="WP_072576072.1">
    <property type="nucleotide sequence ID" value="NZ_LWHB01000049.1"/>
</dbReference>
<feature type="transmembrane region" description="Helical" evidence="7">
    <location>
        <begin position="192"/>
        <end position="209"/>
    </location>
</feature>
<keyword evidence="4 7" id="KW-0812">Transmembrane</keyword>
<feature type="transmembrane region" description="Helical" evidence="7">
    <location>
        <begin position="221"/>
        <end position="239"/>
    </location>
</feature>
<feature type="transmembrane region" description="Helical" evidence="7">
    <location>
        <begin position="285"/>
        <end position="307"/>
    </location>
</feature>
<evidence type="ECO:0000256" key="2">
    <source>
        <dbReference type="ARBA" id="ARBA00007400"/>
    </source>
</evidence>
<feature type="transmembrane region" description="Helical" evidence="7">
    <location>
        <begin position="12"/>
        <end position="31"/>
    </location>
</feature>
<feature type="transmembrane region" description="Helical" evidence="7">
    <location>
        <begin position="251"/>
        <end position="273"/>
    </location>
</feature>
<organism evidence="9 10">
    <name type="scientific">Suttonella ornithocola</name>
    <dbReference type="NCBI Taxonomy" id="279832"/>
    <lineage>
        <taxon>Bacteria</taxon>
        <taxon>Pseudomonadati</taxon>
        <taxon>Pseudomonadota</taxon>
        <taxon>Gammaproteobacteria</taxon>
        <taxon>Cardiobacteriales</taxon>
        <taxon>Cardiobacteriaceae</taxon>
        <taxon>Suttonella</taxon>
    </lineage>
</organism>
<dbReference type="OrthoDB" id="6631701at2"/>
<evidence type="ECO:0000256" key="7">
    <source>
        <dbReference type="SAM" id="Phobius"/>
    </source>
</evidence>
<dbReference type="PANTHER" id="PTHR40074">
    <property type="entry name" value="O-ACETYLTRANSFERASE WECH"/>
    <property type="match status" value="1"/>
</dbReference>
<evidence type="ECO:0000313" key="9">
    <source>
        <dbReference type="EMBL" id="SUO97619.1"/>
    </source>
</evidence>
<protein>
    <submittedName>
        <fullName evidence="9">Inner membrane protein YiaH</fullName>
    </submittedName>
</protein>
<evidence type="ECO:0000259" key="8">
    <source>
        <dbReference type="Pfam" id="PF01757"/>
    </source>
</evidence>
<feature type="transmembrane region" description="Helical" evidence="7">
    <location>
        <begin position="51"/>
        <end position="71"/>
    </location>
</feature>
<evidence type="ECO:0000256" key="3">
    <source>
        <dbReference type="ARBA" id="ARBA00022475"/>
    </source>
</evidence>
<dbReference type="PANTHER" id="PTHR40074:SF2">
    <property type="entry name" value="O-ACETYLTRANSFERASE WECH"/>
    <property type="match status" value="1"/>
</dbReference>
<accession>A0A380MYJ5</accession>
<dbReference type="GO" id="GO:0009246">
    <property type="term" value="P:enterobacterial common antigen biosynthetic process"/>
    <property type="evidence" value="ECO:0007669"/>
    <property type="project" value="TreeGrafter"/>
</dbReference>
<evidence type="ECO:0000313" key="10">
    <source>
        <dbReference type="Proteomes" id="UP000254601"/>
    </source>
</evidence>
<feature type="transmembrane region" description="Helical" evidence="7">
    <location>
        <begin position="319"/>
        <end position="339"/>
    </location>
</feature>
<dbReference type="GO" id="GO:0005886">
    <property type="term" value="C:plasma membrane"/>
    <property type="evidence" value="ECO:0007669"/>
    <property type="project" value="UniProtKB-SubCell"/>
</dbReference>
<gene>
    <name evidence="9" type="primary">yiaH</name>
    <name evidence="9" type="ORF">NCTC13337_02530</name>
</gene>
<feature type="domain" description="Acyltransferase 3" evidence="8">
    <location>
        <begin position="11"/>
        <end position="335"/>
    </location>
</feature>
<keyword evidence="6 7" id="KW-0472">Membrane</keyword>
<dbReference type="GO" id="GO:0016413">
    <property type="term" value="F:O-acetyltransferase activity"/>
    <property type="evidence" value="ECO:0007669"/>
    <property type="project" value="TreeGrafter"/>
</dbReference>
<proteinExistence type="inferred from homology"/>
<comment type="similarity">
    <text evidence="2">Belongs to the acyltransferase 3 family.</text>
</comment>
<dbReference type="InterPro" id="IPR002656">
    <property type="entry name" value="Acyl_transf_3_dom"/>
</dbReference>
<name>A0A380MYJ5_9GAMM</name>